<dbReference type="EMBL" id="JBJKTR010000016">
    <property type="protein sequence ID" value="KAL3339969.1"/>
    <property type="molecule type" value="Genomic_DNA"/>
</dbReference>
<proteinExistence type="predicted"/>
<evidence type="ECO:0000313" key="3">
    <source>
        <dbReference type="EMBL" id="KAL3339969.1"/>
    </source>
</evidence>
<evidence type="ECO:0000256" key="2">
    <source>
        <dbReference type="SAM" id="Phobius"/>
    </source>
</evidence>
<protein>
    <submittedName>
        <fullName evidence="3">Uncharacterized protein</fullName>
    </submittedName>
</protein>
<dbReference type="AlphaFoldDB" id="A0ABD2S7B8"/>
<feature type="transmembrane region" description="Helical" evidence="2">
    <location>
        <begin position="188"/>
        <end position="208"/>
    </location>
</feature>
<feature type="region of interest" description="Disordered" evidence="1">
    <location>
        <begin position="40"/>
        <end position="63"/>
    </location>
</feature>
<dbReference type="PANTHER" id="PTHR35475:SF3">
    <property type="entry name" value="WD-REPEAT PROTEIN"/>
    <property type="match status" value="1"/>
</dbReference>
<evidence type="ECO:0000313" key="4">
    <source>
        <dbReference type="Proteomes" id="UP001627284"/>
    </source>
</evidence>
<organism evidence="3 4">
    <name type="scientific">Solanum stoloniferum</name>
    <dbReference type="NCBI Taxonomy" id="62892"/>
    <lineage>
        <taxon>Eukaryota</taxon>
        <taxon>Viridiplantae</taxon>
        <taxon>Streptophyta</taxon>
        <taxon>Embryophyta</taxon>
        <taxon>Tracheophyta</taxon>
        <taxon>Spermatophyta</taxon>
        <taxon>Magnoliopsida</taxon>
        <taxon>eudicotyledons</taxon>
        <taxon>Gunneridae</taxon>
        <taxon>Pentapetalae</taxon>
        <taxon>asterids</taxon>
        <taxon>lamiids</taxon>
        <taxon>Solanales</taxon>
        <taxon>Solanaceae</taxon>
        <taxon>Solanoideae</taxon>
        <taxon>Solaneae</taxon>
        <taxon>Solanum</taxon>
    </lineage>
</organism>
<dbReference type="Proteomes" id="UP001627284">
    <property type="component" value="Unassembled WGS sequence"/>
</dbReference>
<accession>A0ABD2S7B8</accession>
<keyword evidence="4" id="KW-1185">Reference proteome</keyword>
<keyword evidence="2" id="KW-0812">Transmembrane</keyword>
<keyword evidence="2" id="KW-0472">Membrane</keyword>
<comment type="caution">
    <text evidence="3">The sequence shown here is derived from an EMBL/GenBank/DDBJ whole genome shotgun (WGS) entry which is preliminary data.</text>
</comment>
<reference evidence="3 4" key="1">
    <citation type="submission" date="2024-05" db="EMBL/GenBank/DDBJ databases">
        <title>De novo assembly of an allotetraploid wild potato.</title>
        <authorList>
            <person name="Hosaka A.J."/>
        </authorList>
    </citation>
    <scope>NUCLEOTIDE SEQUENCE [LARGE SCALE GENOMIC DNA]</scope>
    <source>
        <tissue evidence="3">Young leaves</tissue>
    </source>
</reference>
<feature type="compositionally biased region" description="Polar residues" evidence="1">
    <location>
        <begin position="47"/>
        <end position="61"/>
    </location>
</feature>
<evidence type="ECO:0000256" key="1">
    <source>
        <dbReference type="SAM" id="MobiDB-lite"/>
    </source>
</evidence>
<feature type="transmembrane region" description="Helical" evidence="2">
    <location>
        <begin position="158"/>
        <end position="176"/>
    </location>
</feature>
<feature type="transmembrane region" description="Helical" evidence="2">
    <location>
        <begin position="12"/>
        <end position="31"/>
    </location>
</feature>
<gene>
    <name evidence="3" type="ORF">AABB24_028538</name>
</gene>
<name>A0ABD2S7B8_9SOLN</name>
<dbReference type="PANTHER" id="PTHR35475">
    <property type="entry name" value="WD REPEAT PROTEIN"/>
    <property type="match status" value="1"/>
</dbReference>
<sequence length="220" mass="24453">NRPPPPLPARRILSLLVLCVIAGHLTTISIMGEIEEASTGADEMSPLLQNPKTDPIPSTRTKSVKTKVPEIKVHLYKQGKGPIDEFTSSLGGWEQDQLEVRDILDKYGLKSVYAFKPETGRGVPIRFNPRNGRSILTYRDGSEIHIDGEPKDSLIQPITRILVGVAVITILIVMVMKESPEWAKKLNITGGNIPPWVLAAAVILFTRIRKRTKDFFGKRP</sequence>
<keyword evidence="2" id="KW-1133">Transmembrane helix</keyword>
<feature type="non-terminal residue" evidence="3">
    <location>
        <position position="1"/>
    </location>
</feature>